<keyword evidence="5" id="KW-0695">RNA-directed DNA polymerase</keyword>
<dbReference type="GO" id="GO:0005739">
    <property type="term" value="C:mitochondrion"/>
    <property type="evidence" value="ECO:0007669"/>
    <property type="project" value="UniProtKB-SubCell"/>
</dbReference>
<dbReference type="EMBL" id="QAPF01000054">
    <property type="protein sequence ID" value="TEA19026.1"/>
    <property type="molecule type" value="Genomic_DNA"/>
</dbReference>
<dbReference type="GO" id="GO:0003964">
    <property type="term" value="F:RNA-directed DNA polymerase activity"/>
    <property type="evidence" value="ECO:0007669"/>
    <property type="project" value="UniProtKB-KW"/>
</dbReference>
<dbReference type="InterPro" id="IPR043502">
    <property type="entry name" value="DNA/RNA_pol_sf"/>
</dbReference>
<dbReference type="PROSITE" id="PS50878">
    <property type="entry name" value="RT_POL"/>
    <property type="match status" value="1"/>
</dbReference>
<feature type="region of interest" description="Disordered" evidence="3">
    <location>
        <begin position="1"/>
        <end position="22"/>
    </location>
</feature>
<dbReference type="Gene3D" id="3.60.10.10">
    <property type="entry name" value="Endonuclease/exonuclease/phosphatase"/>
    <property type="match status" value="1"/>
</dbReference>
<keyword evidence="2" id="KW-0496">Mitochondrion</keyword>
<dbReference type="CDD" id="cd01650">
    <property type="entry name" value="RT_nLTR_like"/>
    <property type="match status" value="1"/>
</dbReference>
<dbReference type="Proteomes" id="UP000295604">
    <property type="component" value="Unassembled WGS sequence"/>
</dbReference>
<evidence type="ECO:0000256" key="3">
    <source>
        <dbReference type="SAM" id="MobiDB-lite"/>
    </source>
</evidence>
<organism evidence="5 6">
    <name type="scientific">Colletotrichum sidae</name>
    <dbReference type="NCBI Taxonomy" id="1347389"/>
    <lineage>
        <taxon>Eukaryota</taxon>
        <taxon>Fungi</taxon>
        <taxon>Dikarya</taxon>
        <taxon>Ascomycota</taxon>
        <taxon>Pezizomycotina</taxon>
        <taxon>Sordariomycetes</taxon>
        <taxon>Hypocreomycetidae</taxon>
        <taxon>Glomerellales</taxon>
        <taxon>Glomerellaceae</taxon>
        <taxon>Colletotrichum</taxon>
        <taxon>Colletotrichum orbiculare species complex</taxon>
    </lineage>
</organism>
<proteinExistence type="predicted"/>
<dbReference type="InterPro" id="IPR000477">
    <property type="entry name" value="RT_dom"/>
</dbReference>
<evidence type="ECO:0000259" key="4">
    <source>
        <dbReference type="PROSITE" id="PS50878"/>
    </source>
</evidence>
<dbReference type="SUPFAM" id="SSF56219">
    <property type="entry name" value="DNase I-like"/>
    <property type="match status" value="1"/>
</dbReference>
<evidence type="ECO:0000313" key="6">
    <source>
        <dbReference type="Proteomes" id="UP000295604"/>
    </source>
</evidence>
<gene>
    <name evidence="5" type="ORF">C8034_v009475</name>
</gene>
<keyword evidence="5" id="KW-0808">Transferase</keyword>
<name>A0A4R8TMQ6_9PEZI</name>
<comment type="caution">
    <text evidence="5">The sequence shown here is derived from an EMBL/GenBank/DDBJ whole genome shotgun (WGS) entry which is preliminary data.</text>
</comment>
<protein>
    <submittedName>
        <fullName evidence="5">Putative RNA-directed DNA polymerase from transposon X-element</fullName>
    </submittedName>
</protein>
<accession>A0A4R8TMQ6</accession>
<keyword evidence="5" id="KW-0548">Nucleotidyltransferase</keyword>
<feature type="domain" description="Reverse transcriptase" evidence="4">
    <location>
        <begin position="579"/>
        <end position="871"/>
    </location>
</feature>
<dbReference type="SUPFAM" id="SSF56672">
    <property type="entry name" value="DNA/RNA polymerases"/>
    <property type="match status" value="1"/>
</dbReference>
<dbReference type="Pfam" id="PF00078">
    <property type="entry name" value="RVT_1"/>
    <property type="match status" value="1"/>
</dbReference>
<evidence type="ECO:0000313" key="5">
    <source>
        <dbReference type="EMBL" id="TEA19026.1"/>
    </source>
</evidence>
<evidence type="ECO:0000256" key="1">
    <source>
        <dbReference type="ARBA" id="ARBA00004173"/>
    </source>
</evidence>
<dbReference type="AlphaFoldDB" id="A0A4R8TMQ6"/>
<evidence type="ECO:0000256" key="2">
    <source>
        <dbReference type="ARBA" id="ARBA00023128"/>
    </source>
</evidence>
<dbReference type="PANTHER" id="PTHR33481">
    <property type="entry name" value="REVERSE TRANSCRIPTASE"/>
    <property type="match status" value="1"/>
</dbReference>
<dbReference type="PANTHER" id="PTHR33481:SF1">
    <property type="entry name" value="ENDONUCLEASE_EXONUCLEASE_PHOSPHATASE DOMAIN-CONTAINING PROTEIN-RELATED"/>
    <property type="match status" value="1"/>
</dbReference>
<reference evidence="5 6" key="1">
    <citation type="submission" date="2018-11" db="EMBL/GenBank/DDBJ databases">
        <title>Genome sequence and assembly of Colletotrichum sidae.</title>
        <authorList>
            <person name="Gan P."/>
            <person name="Shirasu K."/>
        </authorList>
    </citation>
    <scope>NUCLEOTIDE SEQUENCE [LARGE SCALE GENOMIC DNA]</scope>
    <source>
        <strain evidence="5 6">CBS 518.97</strain>
    </source>
</reference>
<keyword evidence="6" id="KW-1185">Reference proteome</keyword>
<comment type="subcellular location">
    <subcellularLocation>
        <location evidence="1">Mitochondrion</location>
    </subcellularLocation>
</comment>
<dbReference type="InterPro" id="IPR036691">
    <property type="entry name" value="Endo/exonu/phosph_ase_sf"/>
</dbReference>
<sequence>MPVVFPDVDPDQPPPKPRESTAPLRVAQANVKCAPARLRALQAYMELNPGWHIVALQDVPPHLPWIRFKHYYTVYAHQGDFELTEDNDPIAMASLQTQIIQRPRDKQLQIRMDKMKAVELFKVAFLVSTSIPISDWRVDWLRENKNRGLLATLHLQSPSTPIYIHNAYNAFSPGGRLQLNIDALLHECSQRGNDFIVMDSNLHHPHYGGPKAKAEPDAVKLVVGCLAALMLCTVQHQKIPFTYSRGTSTDKNTSTIDIGWLGPELKARFLDCRLVPDALGPESDHRVLETKIDLTVGVKVSRPRWSTMDPRKFRELVAPQLLDLNARYSRREIGLDDFFAEAHEITSAAGNKLLKSTVHRSFVHPGFGRRLKKRRPSLRERHTTLARTAKLGIQYGHYADADEAKRVEEAAGRILNPERTLKTHNTRKFRYFAADLSLHEAAKFGRNLRAPRTVPGMGKLEKRDPTDIIVLRTYIKDCDKAMFLLESIWPRWGHLDQEPPVLELPEGVSADNNDITDEDKAQRDLQEGELSETLRHVPKGKSPGHDGVPGDGWKMLLSDSSDDCPEDVFTAVFEAPLQDCLEQSYHPLAFKRAATVMLRKPGKEAWRAKAYRPVALLPSLGKVLEKLVARRLAAWLAASGHLPNEQFGFQGRCTTQALEMMVNAIYRNWSARDGGKKCERFVSIMALDMTGAYDHVVREVLLRIMADLGVPSWIIRFVLSFLSMRSTTICIPGYESQAFWINIGIPQGSPLSPVLFVLFSIPIIKKLKTRHYGFPGLPPLLDMMLGAFVDDITVLVASTSHQNNCLLLAHFYKGLTEFARELGISFGHAKTQVLHLHSTKTSEDKRFKDMPDVEGFPAASHSVITSLGVKLDYQLNWEEHVAHVLYKVRNKMWNMMRVTSSVYGQPVLNLRTWYMTNILPIFAYACPVWFVRTADMQKARWSIAKGLAASLEKQHTYCVKKLSGALWRTKTIVILKELYIEKLDVYLARRGLAYRAKNSRTPEGKRLMDTWKLKEYGINEHARSTHPFNVTYGEAITIILEVAIALYDNEQRNEEMKSGKKRAEVLATDRLPRRVVALVKRLSMDWSDKTMSDRWEQCRADNKGNRDGLTRFRSDASCWNEAWGRQQTTDNSFRDNLTPSRPHAFTANIHHDLDIRDLDVLDTEERWITERLALGALFYSIFKRFTKVYSQPYDLGGYFQPRTSSPGLDEALPVQIVTTSSSTG</sequence>